<dbReference type="AlphaFoldDB" id="A0A2H0REW1"/>
<feature type="transmembrane region" description="Helical" evidence="2">
    <location>
        <begin position="40"/>
        <end position="62"/>
    </location>
</feature>
<keyword evidence="2" id="KW-0812">Transmembrane</keyword>
<evidence type="ECO:0000256" key="2">
    <source>
        <dbReference type="SAM" id="Phobius"/>
    </source>
</evidence>
<dbReference type="EMBL" id="PCYI01000012">
    <property type="protein sequence ID" value="PIR44997.1"/>
    <property type="molecule type" value="Genomic_DNA"/>
</dbReference>
<comment type="similarity">
    <text evidence="1">Belongs to the bacterial sugar transferase family.</text>
</comment>
<proteinExistence type="inferred from homology"/>
<protein>
    <recommendedName>
        <fullName evidence="3">Bacterial sugar transferase domain-containing protein</fullName>
    </recommendedName>
</protein>
<sequence>MFISRKTELFVLVAGDLISMVLALWFTLAVRYGGPVGEGLLITHALAFAPVFFLWIIGYYIFNLYGKLTVARERTLPRTILQAQVWNSVVAALVFYFIPRFGVTPKTNLFIDLALSFIFILTWRILIVPRLLRRKPEHLLVVGDGPETEELVSELRDNHRYDYTLHRVLAVSNSADVRRVMGSYPISAIIFRQHSVTEQRALAELGLDRLFNVRLLDKDRLYENLFDRVPLSQVNEQWYFEYGSLEVHGGYALLKRTTDIVVALMLGLLSLVVYPFVWLAIKIDDGGRVFIVQERIGLAGVVFGALKLRTMSSNDNGEWGNPGKDARVTRVGRILRASRIDELPQLWNVLVGDLSLVGPRPDIIALGKRLADDIPYYSVRTMVQPGLSGWAQINQDLPPRSTEETRERLTYDFYYLKHRSFWLDVKILLRTVKTLLSRSGL</sequence>
<reference evidence="4 5" key="1">
    <citation type="submission" date="2017-09" db="EMBL/GenBank/DDBJ databases">
        <title>Depth-based differentiation of microbial function through sediment-hosted aquifers and enrichment of novel symbionts in the deep terrestrial subsurface.</title>
        <authorList>
            <person name="Probst A.J."/>
            <person name="Ladd B."/>
            <person name="Jarett J.K."/>
            <person name="Geller-Mcgrath D.E."/>
            <person name="Sieber C.M."/>
            <person name="Emerson J.B."/>
            <person name="Anantharaman K."/>
            <person name="Thomas B.C."/>
            <person name="Malmstrom R."/>
            <person name="Stieglmeier M."/>
            <person name="Klingl A."/>
            <person name="Woyke T."/>
            <person name="Ryan C.M."/>
            <person name="Banfield J.F."/>
        </authorList>
    </citation>
    <scope>NUCLEOTIDE SEQUENCE [LARGE SCALE GENOMIC DNA]</scope>
    <source>
        <strain evidence="4">CG10_big_fil_rev_8_21_14_0_10_51_16</strain>
    </source>
</reference>
<name>A0A2H0REW1_9BACT</name>
<dbReference type="GO" id="GO:0016780">
    <property type="term" value="F:phosphotransferase activity, for other substituted phosphate groups"/>
    <property type="evidence" value="ECO:0007669"/>
    <property type="project" value="TreeGrafter"/>
</dbReference>
<comment type="caution">
    <text evidence="4">The sequence shown here is derived from an EMBL/GenBank/DDBJ whole genome shotgun (WGS) entry which is preliminary data.</text>
</comment>
<dbReference type="Proteomes" id="UP000228767">
    <property type="component" value="Unassembled WGS sequence"/>
</dbReference>
<gene>
    <name evidence="4" type="ORF">COV10_01800</name>
</gene>
<dbReference type="InterPro" id="IPR003362">
    <property type="entry name" value="Bact_transf"/>
</dbReference>
<feature type="transmembrane region" description="Helical" evidence="2">
    <location>
        <begin position="83"/>
        <end position="103"/>
    </location>
</feature>
<evidence type="ECO:0000313" key="4">
    <source>
        <dbReference type="EMBL" id="PIR44997.1"/>
    </source>
</evidence>
<feature type="domain" description="Bacterial sugar transferase" evidence="3">
    <location>
        <begin position="255"/>
        <end position="436"/>
    </location>
</feature>
<dbReference type="Pfam" id="PF02397">
    <property type="entry name" value="Bac_transf"/>
    <property type="match status" value="1"/>
</dbReference>
<dbReference type="PANTHER" id="PTHR30576">
    <property type="entry name" value="COLANIC BIOSYNTHESIS UDP-GLUCOSE LIPID CARRIER TRANSFERASE"/>
    <property type="match status" value="1"/>
</dbReference>
<accession>A0A2H0REW1</accession>
<feature type="transmembrane region" description="Helical" evidence="2">
    <location>
        <begin position="9"/>
        <end position="28"/>
    </location>
</feature>
<keyword evidence="2" id="KW-0472">Membrane</keyword>
<feature type="transmembrane region" description="Helical" evidence="2">
    <location>
        <begin position="109"/>
        <end position="127"/>
    </location>
</feature>
<keyword evidence="2" id="KW-1133">Transmembrane helix</keyword>
<feature type="transmembrane region" description="Helical" evidence="2">
    <location>
        <begin position="260"/>
        <end position="281"/>
    </location>
</feature>
<evidence type="ECO:0000256" key="1">
    <source>
        <dbReference type="ARBA" id="ARBA00006464"/>
    </source>
</evidence>
<evidence type="ECO:0000259" key="3">
    <source>
        <dbReference type="Pfam" id="PF02397"/>
    </source>
</evidence>
<organism evidence="4 5">
    <name type="scientific">Candidatus Vogelbacteria bacterium CG10_big_fil_rev_8_21_14_0_10_51_16</name>
    <dbReference type="NCBI Taxonomy" id="1975045"/>
    <lineage>
        <taxon>Bacteria</taxon>
        <taxon>Candidatus Vogeliibacteriota</taxon>
    </lineage>
</organism>
<dbReference type="PANTHER" id="PTHR30576:SF0">
    <property type="entry name" value="UNDECAPRENYL-PHOSPHATE N-ACETYLGALACTOSAMINYL 1-PHOSPHATE TRANSFERASE-RELATED"/>
    <property type="match status" value="1"/>
</dbReference>
<evidence type="ECO:0000313" key="5">
    <source>
        <dbReference type="Proteomes" id="UP000228767"/>
    </source>
</evidence>